<evidence type="ECO:0000256" key="12">
    <source>
        <dbReference type="SAM" id="MobiDB-lite"/>
    </source>
</evidence>
<name>A0A0A1WB61_9SPHN</name>
<dbReference type="InterPro" id="IPR012910">
    <property type="entry name" value="Plug_dom"/>
</dbReference>
<dbReference type="Gene3D" id="2.40.170.20">
    <property type="entry name" value="TonB-dependent receptor, beta-barrel domain"/>
    <property type="match status" value="1"/>
</dbReference>
<dbReference type="InterPro" id="IPR000531">
    <property type="entry name" value="Beta-barrel_TonB"/>
</dbReference>
<evidence type="ECO:0000256" key="8">
    <source>
        <dbReference type="ARBA" id="ARBA00023077"/>
    </source>
</evidence>
<dbReference type="AlphaFoldDB" id="A0A0A1WB61"/>
<dbReference type="Proteomes" id="UP000032305">
    <property type="component" value="Unassembled WGS sequence"/>
</dbReference>
<evidence type="ECO:0000256" key="4">
    <source>
        <dbReference type="ARBA" id="ARBA00022496"/>
    </source>
</evidence>
<keyword evidence="6" id="KW-0408">Iron</keyword>
<evidence type="ECO:0000256" key="11">
    <source>
        <dbReference type="RuleBase" id="RU003357"/>
    </source>
</evidence>
<evidence type="ECO:0000256" key="7">
    <source>
        <dbReference type="ARBA" id="ARBA00023065"/>
    </source>
</evidence>
<evidence type="ECO:0000256" key="1">
    <source>
        <dbReference type="ARBA" id="ARBA00004571"/>
    </source>
</evidence>
<organism evidence="14 15">
    <name type="scientific">Sphingomonas parapaucimobilis NBRC 15100</name>
    <dbReference type="NCBI Taxonomy" id="1219049"/>
    <lineage>
        <taxon>Bacteria</taxon>
        <taxon>Pseudomonadati</taxon>
        <taxon>Pseudomonadota</taxon>
        <taxon>Alphaproteobacteria</taxon>
        <taxon>Sphingomonadales</taxon>
        <taxon>Sphingomonadaceae</taxon>
        <taxon>Sphingomonas</taxon>
    </lineage>
</organism>
<feature type="compositionally biased region" description="Pro residues" evidence="12">
    <location>
        <begin position="99"/>
        <end position="117"/>
    </location>
</feature>
<dbReference type="eggNOG" id="COG4773">
    <property type="taxonomic scope" value="Bacteria"/>
</dbReference>
<feature type="domain" description="Secretin/TonB short N-terminal" evidence="13">
    <location>
        <begin position="41"/>
        <end position="93"/>
    </location>
</feature>
<keyword evidence="2" id="KW-0813">Transport</keyword>
<keyword evidence="7" id="KW-0406">Ion transport</keyword>
<evidence type="ECO:0000256" key="9">
    <source>
        <dbReference type="ARBA" id="ARBA00023136"/>
    </source>
</evidence>
<keyword evidence="10" id="KW-0998">Cell outer membrane</keyword>
<keyword evidence="8 11" id="KW-0798">TonB box</keyword>
<evidence type="ECO:0000256" key="5">
    <source>
        <dbReference type="ARBA" id="ARBA00022692"/>
    </source>
</evidence>
<keyword evidence="4" id="KW-0410">Iron transport</keyword>
<dbReference type="GO" id="GO:0006826">
    <property type="term" value="P:iron ion transport"/>
    <property type="evidence" value="ECO:0007669"/>
    <property type="project" value="UniProtKB-KW"/>
</dbReference>
<dbReference type="InterPro" id="IPR011662">
    <property type="entry name" value="Secretin/TonB_short_N"/>
</dbReference>
<gene>
    <name evidence="14" type="ORF">SP5_087_00230</name>
</gene>
<evidence type="ECO:0000256" key="3">
    <source>
        <dbReference type="ARBA" id="ARBA00022452"/>
    </source>
</evidence>
<comment type="caution">
    <text evidence="14">The sequence shown here is derived from an EMBL/GenBank/DDBJ whole genome shotgun (WGS) entry which is preliminary data.</text>
</comment>
<dbReference type="Pfam" id="PF00593">
    <property type="entry name" value="TonB_dep_Rec_b-barrel"/>
    <property type="match status" value="1"/>
</dbReference>
<dbReference type="Pfam" id="PF07715">
    <property type="entry name" value="Plug"/>
    <property type="match status" value="1"/>
</dbReference>
<dbReference type="PANTHER" id="PTHR32552:SF81">
    <property type="entry name" value="TONB-DEPENDENT OUTER MEMBRANE RECEPTOR"/>
    <property type="match status" value="1"/>
</dbReference>
<evidence type="ECO:0000256" key="10">
    <source>
        <dbReference type="ARBA" id="ARBA00023237"/>
    </source>
</evidence>
<proteinExistence type="inferred from homology"/>
<keyword evidence="15" id="KW-1185">Reference proteome</keyword>
<dbReference type="SUPFAM" id="SSF56935">
    <property type="entry name" value="Porins"/>
    <property type="match status" value="1"/>
</dbReference>
<reference evidence="14 15" key="1">
    <citation type="submission" date="2014-11" db="EMBL/GenBank/DDBJ databases">
        <title>Whole genome shotgun sequence of Sphingomonas parapaucimobilis NBRC 15100.</title>
        <authorList>
            <person name="Katano-Makiyama Y."/>
            <person name="Hosoyama A."/>
            <person name="Hashimoto M."/>
            <person name="Hosoyama Y."/>
            <person name="Noguchi M."/>
            <person name="Numata M."/>
            <person name="Tsuchikane K."/>
            <person name="Hirakata S."/>
            <person name="Uohara A."/>
            <person name="Shimodaira J."/>
            <person name="Ohji S."/>
            <person name="Ichikawa N."/>
            <person name="Kimura A."/>
            <person name="Yamazoe A."/>
            <person name="Fujita N."/>
        </authorList>
    </citation>
    <scope>NUCLEOTIDE SEQUENCE [LARGE SCALE GENOMIC DNA]</scope>
    <source>
        <strain evidence="14 15">NBRC 15100</strain>
    </source>
</reference>
<accession>A0A0A1WB61</accession>
<comment type="subcellular location">
    <subcellularLocation>
        <location evidence="1">Cell outer membrane</location>
        <topology evidence="1">Multi-pass membrane protein</topology>
    </subcellularLocation>
</comment>
<keyword evidence="9 11" id="KW-0472">Membrane</keyword>
<keyword evidence="14" id="KW-0675">Receptor</keyword>
<evidence type="ECO:0000256" key="6">
    <source>
        <dbReference type="ARBA" id="ARBA00023004"/>
    </source>
</evidence>
<evidence type="ECO:0000313" key="14">
    <source>
        <dbReference type="EMBL" id="GAM02437.1"/>
    </source>
</evidence>
<dbReference type="RefSeq" id="WP_157013766.1">
    <property type="nucleotide sequence ID" value="NZ_BBPI01000087.1"/>
</dbReference>
<dbReference type="SMART" id="SM00965">
    <property type="entry name" value="STN"/>
    <property type="match status" value="1"/>
</dbReference>
<dbReference type="InterPro" id="IPR036942">
    <property type="entry name" value="Beta-barrel_TonB_sf"/>
</dbReference>
<keyword evidence="5" id="KW-0812">Transmembrane</keyword>
<dbReference type="PANTHER" id="PTHR32552">
    <property type="entry name" value="FERRICHROME IRON RECEPTOR-RELATED"/>
    <property type="match status" value="1"/>
</dbReference>
<dbReference type="GO" id="GO:0009279">
    <property type="term" value="C:cell outer membrane"/>
    <property type="evidence" value="ECO:0007669"/>
    <property type="project" value="UniProtKB-SubCell"/>
</dbReference>
<evidence type="ECO:0000256" key="2">
    <source>
        <dbReference type="ARBA" id="ARBA00022448"/>
    </source>
</evidence>
<dbReference type="OrthoDB" id="9760333at2"/>
<comment type="similarity">
    <text evidence="11">Belongs to the TonB-dependent receptor family.</text>
</comment>
<feature type="region of interest" description="Disordered" evidence="12">
    <location>
        <begin position="97"/>
        <end position="117"/>
    </location>
</feature>
<evidence type="ECO:0000313" key="15">
    <source>
        <dbReference type="Proteomes" id="UP000032305"/>
    </source>
</evidence>
<keyword evidence="3" id="KW-1134">Transmembrane beta strand</keyword>
<dbReference type="EMBL" id="BBPI01000087">
    <property type="protein sequence ID" value="GAM02437.1"/>
    <property type="molecule type" value="Genomic_DNA"/>
</dbReference>
<dbReference type="InterPro" id="IPR039426">
    <property type="entry name" value="TonB-dep_rcpt-like"/>
</dbReference>
<evidence type="ECO:0000259" key="13">
    <source>
        <dbReference type="SMART" id="SM00965"/>
    </source>
</evidence>
<dbReference type="Gene3D" id="3.55.50.30">
    <property type="match status" value="1"/>
</dbReference>
<protein>
    <submittedName>
        <fullName evidence="14">Putative TonB-dependent receptor</fullName>
    </submittedName>
</protein>
<sequence length="791" mass="83325">MILSATAAVGQGPASGDLRWFDIGVVPLSRALVTVGLQGGVSVAGTDPILAQRHLRAAIRGRMTVEQALSRLLAGTGLVAVRSAPCVYRIERARRIADPAPPPPRRDPPPPPPPPPVVGAEVVVMASKRGVPIEDYPGSAHMLTADDLTIGRGANADTRALANLLPVLTTTSLGPGREKLFVRGIADSSLVGGSQATVGQYLGEIQLNYSAPDPNLALYDIASVELLEGPQGTLYGTGALGGVIRVTPNPPVLDRWSGAVGLGATGIAHGGTGGDAMAVLNAPLGDRAALRILGYGSRTPGYVDDTLRGKRGVNRSDVGGGRATLRLRPGDAWTIDIGGVYQRIDNRDAQYVDAAAPPLTRAVPVAEPSSNDFRMGSITVQHRSAGGQTLTAALSLVRNNVMARYDAAGLVRGATALETASSSQVVTGELRLARHRDSGNGFLLGSYATISDDRLIHSTVGRDGGTVLRGIGNRVVDVALFGEATLALGNRLAATMGLRATYLDFFGTTILPGGREQGLAVEVANGGDVTFLPSAALRWDWKPGLTGHLRYQRGLRVGGYGLDTEVSVDPDDISPDEGYVVFGPDTLDTIEAGLRFGDPASRFHGQTALSFANWRSIQADLYGATGPHTANIGDGQIWSLETTVQWRPARAVRLAGAIVLTRSMLTAPAPPFALAREQALPNTPAVSLRVALDRRWSLANGDDLLLRGSVRYAGRSWVGVGPLHLVQGDYAQADMGLAWTHRPVTLTLDISNLFDGAGNRFALGNPLAYMRRTQWTPLQPRTIRIGAAWSF</sequence>